<dbReference type="Pfam" id="PF03961">
    <property type="entry name" value="FapA"/>
    <property type="match status" value="1"/>
</dbReference>
<dbReference type="InterPro" id="IPR036145">
    <property type="entry name" value="MinC_C_sf"/>
</dbReference>
<sequence>MLESSLASFSADKNQVELRIVPSTHGPVSEDDIKQLLTQKDFAMLCPMLANIEKACKEVNALCNQDAGKHELFFIIGERRDGKAEVTVSADKMVASMKITAAWGGKEISLTDVLNCLKSNKIKMGLSKPKIQALLSQLNFLPPGESSQNDIAQGKAPIHGTNARIERKVSLARERLLQPQEREDGTVDMRNLGAMIMVKPKDLLMEKKPATTGTPGYTVHGDVILQKPGQDKPMNPGDGTELDPKDPYRLIANVAGQPVETKTGMQVDDVLQIKDVDVRYGNVDFKGSILISGDVHEGMVVKASGDITVMGFVDSATLHAAGDVIVSKGIIGRQIKANELSTKITAEGQICAQFVQYSELTAKGNVLVTKQLLHSNTRSDLVITVSDQTARRGDLIGGQATAGHGIHAVIIGAKVGTKTELFCAMDQSELKNDLKAIDESVKSMVTAALEIEGRLNRLPPKNEWQNDAGMIEQVKMMLDQKNLIIEERFKEETEYASLQAEVENYYDKYFIKAAKQIFNNVDIRIGPAFNRTQREHGPCTVKNVNQEVAFNYTGR</sequence>
<dbReference type="STRING" id="318161.Sden_2978"/>
<dbReference type="PANTHER" id="PTHR38032:SF1">
    <property type="entry name" value="RNA-BINDING PROTEIN KHPB N-TERMINAL DOMAIN-CONTAINING PROTEIN"/>
    <property type="match status" value="1"/>
</dbReference>
<dbReference type="PANTHER" id="PTHR38032">
    <property type="entry name" value="POLYMERASE-RELATED"/>
    <property type="match status" value="1"/>
</dbReference>
<evidence type="ECO:0000259" key="2">
    <source>
        <dbReference type="Pfam" id="PF20250"/>
    </source>
</evidence>
<dbReference type="GO" id="GO:0000902">
    <property type="term" value="P:cell morphogenesis"/>
    <property type="evidence" value="ECO:0007669"/>
    <property type="project" value="InterPro"/>
</dbReference>
<dbReference type="InterPro" id="IPR046865">
    <property type="entry name" value="FapA_b_solenoid"/>
</dbReference>
<dbReference type="HOGENOM" id="CLU_026157_0_0_6"/>
<accession>Q12JX0</accession>
<reference evidence="3 4" key="1">
    <citation type="submission" date="2006-03" db="EMBL/GenBank/DDBJ databases">
        <title>Complete sequence of Shewanella denitrificans OS217.</title>
        <authorList>
            <consortium name="US DOE Joint Genome Institute"/>
            <person name="Copeland A."/>
            <person name="Lucas S."/>
            <person name="Lapidus A."/>
            <person name="Barry K."/>
            <person name="Detter J.C."/>
            <person name="Glavina del Rio T."/>
            <person name="Hammon N."/>
            <person name="Israni S."/>
            <person name="Dalin E."/>
            <person name="Tice H."/>
            <person name="Pitluck S."/>
            <person name="Brettin T."/>
            <person name="Bruce D."/>
            <person name="Han C."/>
            <person name="Tapia R."/>
            <person name="Gilna P."/>
            <person name="Kiss H."/>
            <person name="Schmutz J."/>
            <person name="Larimer F."/>
            <person name="Land M."/>
            <person name="Hauser L."/>
            <person name="Kyrpides N."/>
            <person name="Lykidis A."/>
            <person name="Richardson P."/>
        </authorList>
    </citation>
    <scope>NUCLEOTIDE SEQUENCE [LARGE SCALE GENOMIC DNA]</scope>
    <source>
        <strain evidence="4">OS217 / ATCC BAA-1090 / DSM 15013</strain>
    </source>
</reference>
<gene>
    <name evidence="3" type="ordered locus">Sden_2978</name>
</gene>
<name>Q12JX0_SHEDO</name>
<dbReference type="InterPro" id="IPR005646">
    <property type="entry name" value="FapA"/>
</dbReference>
<dbReference type="Proteomes" id="UP000001982">
    <property type="component" value="Chromosome"/>
</dbReference>
<feature type="domain" description="Flagellar Assembly Protein A N-terminal region" evidence="2">
    <location>
        <begin position="85"/>
        <end position="262"/>
    </location>
</feature>
<dbReference type="OrthoDB" id="5807941at2"/>
<feature type="region of interest" description="Disordered" evidence="1">
    <location>
        <begin position="211"/>
        <end position="244"/>
    </location>
</feature>
<dbReference type="eggNOG" id="COG1315">
    <property type="taxonomic scope" value="Bacteria"/>
</dbReference>
<keyword evidence="4" id="KW-1185">Reference proteome</keyword>
<evidence type="ECO:0000313" key="3">
    <source>
        <dbReference type="EMBL" id="ABE56256.1"/>
    </source>
</evidence>
<dbReference type="Pfam" id="PF20250">
    <property type="entry name" value="FapA_N"/>
    <property type="match status" value="1"/>
</dbReference>
<dbReference type="EMBL" id="CP000302">
    <property type="protein sequence ID" value="ABE56256.1"/>
    <property type="molecule type" value="Genomic_DNA"/>
</dbReference>
<proteinExistence type="predicted"/>
<dbReference type="SUPFAM" id="SSF63848">
    <property type="entry name" value="Cell-division inhibitor MinC, C-terminal domain"/>
    <property type="match status" value="1"/>
</dbReference>
<dbReference type="AlphaFoldDB" id="Q12JX0"/>
<dbReference type="KEGG" id="sdn:Sden_2978"/>
<protein>
    <recommendedName>
        <fullName evidence="2">Flagellar Assembly Protein A N-terminal region domain-containing protein</fullName>
    </recommendedName>
</protein>
<dbReference type="RefSeq" id="WP_011497404.1">
    <property type="nucleotide sequence ID" value="NC_007954.1"/>
</dbReference>
<organism evidence="3 4">
    <name type="scientific">Shewanella denitrificans (strain OS217 / ATCC BAA-1090 / DSM 15013)</name>
    <dbReference type="NCBI Taxonomy" id="318161"/>
    <lineage>
        <taxon>Bacteria</taxon>
        <taxon>Pseudomonadati</taxon>
        <taxon>Pseudomonadota</taxon>
        <taxon>Gammaproteobacteria</taxon>
        <taxon>Alteromonadales</taxon>
        <taxon>Shewanellaceae</taxon>
        <taxon>Shewanella</taxon>
    </lineage>
</organism>
<evidence type="ECO:0000256" key="1">
    <source>
        <dbReference type="SAM" id="MobiDB-lite"/>
    </source>
</evidence>
<dbReference type="InterPro" id="IPR046866">
    <property type="entry name" value="FapA_N"/>
</dbReference>
<evidence type="ECO:0000313" key="4">
    <source>
        <dbReference type="Proteomes" id="UP000001982"/>
    </source>
</evidence>